<dbReference type="InterPro" id="IPR015197">
    <property type="entry name" value="PngaseF_C"/>
</dbReference>
<name>A0AAD5H7G2_9CHLO</name>
<evidence type="ECO:0000256" key="2">
    <source>
        <dbReference type="SAM" id="MobiDB-lite"/>
    </source>
</evidence>
<dbReference type="Pfam" id="PF09113">
    <property type="entry name" value="N-glycanase_C"/>
    <property type="match status" value="1"/>
</dbReference>
<dbReference type="EMBL" id="JADXDR010000036">
    <property type="protein sequence ID" value="KAI7843798.1"/>
    <property type="molecule type" value="Genomic_DNA"/>
</dbReference>
<proteinExistence type="predicted"/>
<dbReference type="PANTHER" id="PTHR39319:SF1">
    <property type="entry name" value="SI:DKEY-256H2.1"/>
    <property type="match status" value="1"/>
</dbReference>
<dbReference type="InterPro" id="IPR014784">
    <property type="entry name" value="Cu2_ascorb_mOase-like_C"/>
</dbReference>
<reference evidence="5" key="1">
    <citation type="submission" date="2020-11" db="EMBL/GenBank/DDBJ databases">
        <title>Chlorella ohadii genome sequencing and assembly.</title>
        <authorList>
            <person name="Murik O."/>
            <person name="Treves H."/>
            <person name="Kedem I."/>
            <person name="Shotland Y."/>
            <person name="Kaplan A."/>
        </authorList>
    </citation>
    <scope>NUCLEOTIDE SEQUENCE</scope>
    <source>
        <strain evidence="5">1</strain>
    </source>
</reference>
<evidence type="ECO:0000313" key="6">
    <source>
        <dbReference type="Proteomes" id="UP001205105"/>
    </source>
</evidence>
<dbReference type="PANTHER" id="PTHR39319">
    <property type="entry name" value="SI:DKEY-256H2.1"/>
    <property type="match status" value="1"/>
</dbReference>
<keyword evidence="6" id="KW-1185">Reference proteome</keyword>
<feature type="chain" id="PRO_5042286287" description="Peptide-N-glycosidase F N-terminal domain-containing protein" evidence="3">
    <location>
        <begin position="20"/>
        <end position="742"/>
    </location>
</feature>
<dbReference type="SMART" id="SM01290">
    <property type="entry name" value="N-glycanase_N"/>
    <property type="match status" value="1"/>
</dbReference>
<comment type="caution">
    <text evidence="5">The sequence shown here is derived from an EMBL/GenBank/DDBJ whole genome shotgun (WGS) entry which is preliminary data.</text>
</comment>
<evidence type="ECO:0000256" key="3">
    <source>
        <dbReference type="SAM" id="SignalP"/>
    </source>
</evidence>
<evidence type="ECO:0000256" key="1">
    <source>
        <dbReference type="ARBA" id="ARBA00023157"/>
    </source>
</evidence>
<organism evidence="5 6">
    <name type="scientific">Chlorella ohadii</name>
    <dbReference type="NCBI Taxonomy" id="2649997"/>
    <lineage>
        <taxon>Eukaryota</taxon>
        <taxon>Viridiplantae</taxon>
        <taxon>Chlorophyta</taxon>
        <taxon>core chlorophytes</taxon>
        <taxon>Trebouxiophyceae</taxon>
        <taxon>Chlorellales</taxon>
        <taxon>Chlorellaceae</taxon>
        <taxon>Chlorella clade</taxon>
        <taxon>Chlorella</taxon>
    </lineage>
</organism>
<feature type="domain" description="Peptide-N-glycosidase F N-terminal" evidence="4">
    <location>
        <begin position="389"/>
        <end position="560"/>
    </location>
</feature>
<dbReference type="Gene3D" id="2.60.120.230">
    <property type="match status" value="1"/>
</dbReference>
<dbReference type="GO" id="GO:0016715">
    <property type="term" value="F:oxidoreductase activity, acting on paired donors, with incorporation or reduction of molecular oxygen, reduced ascorbate as one donor, and incorporation of one atom of oxygen"/>
    <property type="evidence" value="ECO:0007669"/>
    <property type="project" value="InterPro"/>
</dbReference>
<dbReference type="InterPro" id="IPR008977">
    <property type="entry name" value="PHM/PNGase_F_dom_sf"/>
</dbReference>
<dbReference type="SUPFAM" id="SSF49742">
    <property type="entry name" value="PHM/PNGase F"/>
    <property type="match status" value="1"/>
</dbReference>
<evidence type="ECO:0000259" key="4">
    <source>
        <dbReference type="SMART" id="SM01290"/>
    </source>
</evidence>
<dbReference type="AlphaFoldDB" id="A0AAD5H7G2"/>
<gene>
    <name evidence="5" type="ORF">COHA_002696</name>
</gene>
<keyword evidence="1" id="KW-1015">Disulfide bond</keyword>
<sequence length="742" mass="79762">MVPRAALPLLTLLAINCSALYNPGDVAPDFTVPTLKGPLFVGSRGRTWSLIVTAYSAEDPFSQTISLSGLLQRSPEGTHYLFVSYSETRAKEDAQWMQDQARAALPLRCLQAPAVLRTHAKRIWMPWRQREALFDRLHFATVPVSRVPGALPGVLHKWTYGQRVMDLTVPQQGGRPAARYTLPRLDWFYAWLNGGQMHDGAIFKPAPTTLAGSDCGWIPAGGASSLTSQLKGKVAVVTLNRLPSEAIPAPCSYHRLAVAATQAEAAALVLVAPPSIEPVQGNCTDGPPSPLNSANQCFDGLMDASALFTIVSRTAAAPLLSALQSGGTPPTANFTEIQRPGLVAGFGARNRLFEVGWLKFPSLMTAVWAAQHLVYMRSLASKLAAPALTVPVFANRPITGNAPLRVEVAMPSAQQLAGTNRLELDMGLGCPPPGRDAFCPSTWDRVVQGFVCCDNVDGSPPACDPCPVTFAKRRRQLLTTGDDDQDAGKQEGSGLGAPGGDVCGRELARYTTSYKRCGGRWLTDVTPMMPLLHVGQKCRFTFQMPPWAADRWIGTLNLRFSKQAAPAAAHGGQQQALGAPTRLLPLPFLGGTFNSTYNVQQPVFNFATPRRLKRAVITSVITGHGFDPFGCGEFCTTSHWFAVNGKLSTRSLGPRPGSNYGCADAVLEGGMPNDKGAWMLGRAGWCNGRDVKPWVIDVTHQLAPAGQSNTIRYAGLFNGTQPLPEQKTGSIMLSANLVLWEA</sequence>
<dbReference type="InterPro" id="IPR015196">
    <property type="entry name" value="PngaseF_N"/>
</dbReference>
<feature type="signal peptide" evidence="3">
    <location>
        <begin position="1"/>
        <end position="19"/>
    </location>
</feature>
<dbReference type="Proteomes" id="UP001205105">
    <property type="component" value="Unassembled WGS sequence"/>
</dbReference>
<evidence type="ECO:0000313" key="5">
    <source>
        <dbReference type="EMBL" id="KAI7843798.1"/>
    </source>
</evidence>
<protein>
    <recommendedName>
        <fullName evidence="4">Peptide-N-glycosidase F N-terminal domain-containing protein</fullName>
    </recommendedName>
</protein>
<keyword evidence="3" id="KW-0732">Signal</keyword>
<feature type="region of interest" description="Disordered" evidence="2">
    <location>
        <begin position="479"/>
        <end position="498"/>
    </location>
</feature>
<accession>A0AAD5H7G2</accession>
<dbReference type="InterPro" id="IPR053251">
    <property type="entry name" value="N-glycanase"/>
</dbReference>